<dbReference type="InterPro" id="IPR010385">
    <property type="entry name" value="DUF982"/>
</dbReference>
<sequence length="81" mass="8690">MSKDWNKPVSLALGEPGTVTTIRNIQEASWALIEDWPLEEGKALDSALQTLEAAMKGKASAEAARLAFIAAAHEAGIEIRE</sequence>
<comment type="caution">
    <text evidence="1">The sequence shown here is derived from an EMBL/GenBank/DDBJ whole genome shotgun (WGS) entry which is preliminary data.</text>
</comment>
<dbReference type="EMBL" id="MKIO01000037">
    <property type="protein sequence ID" value="OLP53964.1"/>
    <property type="molecule type" value="Genomic_DNA"/>
</dbReference>
<evidence type="ECO:0000313" key="1">
    <source>
        <dbReference type="EMBL" id="OLP53964.1"/>
    </source>
</evidence>
<proteinExistence type="predicted"/>
<organism evidence="1 2">
    <name type="scientific">Xaviernesmea rhizosphaerae</name>
    <dbReference type="NCBI Taxonomy" id="1672749"/>
    <lineage>
        <taxon>Bacteria</taxon>
        <taxon>Pseudomonadati</taxon>
        <taxon>Pseudomonadota</taxon>
        <taxon>Alphaproteobacteria</taxon>
        <taxon>Hyphomicrobiales</taxon>
        <taxon>Rhizobiaceae</taxon>
        <taxon>Rhizobium/Agrobacterium group</taxon>
        <taxon>Xaviernesmea</taxon>
    </lineage>
</organism>
<evidence type="ECO:0008006" key="3">
    <source>
        <dbReference type="Google" id="ProtNLM"/>
    </source>
</evidence>
<reference evidence="1 2" key="1">
    <citation type="submission" date="2016-09" db="EMBL/GenBank/DDBJ databases">
        <title>Rhizobium sp. nov., a novel species isolated from the rice rhizosphere.</title>
        <authorList>
            <person name="Zhao J."/>
            <person name="Zhang X."/>
        </authorList>
    </citation>
    <scope>NUCLEOTIDE SEQUENCE [LARGE SCALE GENOMIC DNA]</scope>
    <source>
        <strain evidence="1 2">MH17</strain>
    </source>
</reference>
<dbReference type="Proteomes" id="UP000186143">
    <property type="component" value="Unassembled WGS sequence"/>
</dbReference>
<dbReference type="AlphaFoldDB" id="A0A1Q9AG65"/>
<dbReference type="Gene3D" id="6.10.250.730">
    <property type="match status" value="1"/>
</dbReference>
<dbReference type="RefSeq" id="WP_075635905.1">
    <property type="nucleotide sequence ID" value="NZ_MKIO01000037.1"/>
</dbReference>
<dbReference type="Pfam" id="PF06169">
    <property type="entry name" value="DUF982"/>
    <property type="match status" value="1"/>
</dbReference>
<name>A0A1Q9AG65_9HYPH</name>
<gene>
    <name evidence="1" type="ORF">BJF92_09430</name>
</gene>
<protein>
    <recommendedName>
        <fullName evidence="3">DUF982 domain-containing protein</fullName>
    </recommendedName>
</protein>
<evidence type="ECO:0000313" key="2">
    <source>
        <dbReference type="Proteomes" id="UP000186143"/>
    </source>
</evidence>
<accession>A0A1Q9AG65</accession>
<dbReference type="OrthoDB" id="8386013at2"/>